<dbReference type="GO" id="GO:0005886">
    <property type="term" value="C:plasma membrane"/>
    <property type="evidence" value="ECO:0007669"/>
    <property type="project" value="UniProtKB-ARBA"/>
</dbReference>
<feature type="chain" id="PRO_5043373971" description="Nicastrin" evidence="10">
    <location>
        <begin position="23"/>
        <end position="653"/>
    </location>
</feature>
<protein>
    <recommendedName>
        <fullName evidence="3">Nicastrin</fullName>
    </recommendedName>
</protein>
<comment type="subcellular location">
    <subcellularLocation>
        <location evidence="1">Membrane</location>
        <topology evidence="1">Single-pass type I membrane protein</topology>
    </subcellularLocation>
</comment>
<dbReference type="PANTHER" id="PTHR21092:SF0">
    <property type="entry name" value="NICASTRIN"/>
    <property type="match status" value="1"/>
</dbReference>
<evidence type="ECO:0000256" key="5">
    <source>
        <dbReference type="ARBA" id="ARBA00022729"/>
    </source>
</evidence>
<evidence type="ECO:0000256" key="8">
    <source>
        <dbReference type="ARBA" id="ARBA00023136"/>
    </source>
</evidence>
<dbReference type="Proteomes" id="UP001445335">
    <property type="component" value="Unassembled WGS sequence"/>
</dbReference>
<proteinExistence type="inferred from homology"/>
<dbReference type="Pfam" id="PF18266">
    <property type="entry name" value="Ncstrn_small"/>
    <property type="match status" value="1"/>
</dbReference>
<feature type="signal peptide" evidence="10">
    <location>
        <begin position="1"/>
        <end position="22"/>
    </location>
</feature>
<evidence type="ECO:0000256" key="3">
    <source>
        <dbReference type="ARBA" id="ARBA00015303"/>
    </source>
</evidence>
<sequence length="653" mass="67551">MATCAAHLLGALCLAFLSGGQSGSINRVVDLRAQMYTRRADATACVRLLNASGVIGCAADLAQGALLHLPNASLDDVPHSPAGQRVLLVEDAQLAFPQAELAPYPPGGWAWNPGGAGLLRAALPAPVALLDDDAATDARRRAAANARQGGAGAQHVAELRVPMAAAGNASACIAARACLPLGGHSVWATLPPLPANHSTDTLPLVLVLAGADGDALFHDQIRGAEAPLSGLVAMLATAEALGNASAAGAYSRRLVFAALAGEPWGLMGSRRLLWQMHAGDPSVQGLRLDAVKQVVELGMVGRAGADGGARTLFLHHQRGPEWGNATQLVSAFQTAAANAQGMKVTVLEASAGNPGIPPSSLMAFLRAQPAIAGAVLADFDSAFTTPFYHSRHDNASTVDEESIAAAAVVAARALHALAAGVGEPNLQVDVAAVRATVAMLAACLLRSEPGLACPLAQNLTAVAGDPAAPRYVGILRSLPADAQDPDARVVGDIARVFWNFLALRTAAGPARLASGQVGGCDFAERRCEAGAVCVQHRADRRGEDARGRCVNATARYVASHSNRLACQGCGAEGAGRWVETGEADAWARERDWPPDPMWTESNWPAGEPSFALFQRNSAAVERRALLGGCLLTASSFLAAWAARSAYEKRMKQL</sequence>
<reference evidence="12 13" key="1">
    <citation type="journal article" date="2024" name="Nat. Commun.">
        <title>Phylogenomics reveals the evolutionary origins of lichenization in chlorophyte algae.</title>
        <authorList>
            <person name="Puginier C."/>
            <person name="Libourel C."/>
            <person name="Otte J."/>
            <person name="Skaloud P."/>
            <person name="Haon M."/>
            <person name="Grisel S."/>
            <person name="Petersen M."/>
            <person name="Berrin J.G."/>
            <person name="Delaux P.M."/>
            <person name="Dal Grande F."/>
            <person name="Keller J."/>
        </authorList>
    </citation>
    <scope>NUCLEOTIDE SEQUENCE [LARGE SCALE GENOMIC DNA]</scope>
    <source>
        <strain evidence="12 13">SAG 245.80</strain>
    </source>
</reference>
<keyword evidence="7" id="KW-1133">Transmembrane helix</keyword>
<evidence type="ECO:0000256" key="1">
    <source>
        <dbReference type="ARBA" id="ARBA00004479"/>
    </source>
</evidence>
<organism evidence="12 13">
    <name type="scientific">Elliptochloris bilobata</name>
    <dbReference type="NCBI Taxonomy" id="381761"/>
    <lineage>
        <taxon>Eukaryota</taxon>
        <taxon>Viridiplantae</taxon>
        <taxon>Chlorophyta</taxon>
        <taxon>core chlorophytes</taxon>
        <taxon>Trebouxiophyceae</taxon>
        <taxon>Trebouxiophyceae incertae sedis</taxon>
        <taxon>Elliptochloris clade</taxon>
        <taxon>Elliptochloris</taxon>
    </lineage>
</organism>
<keyword evidence="9" id="KW-0325">Glycoprotein</keyword>
<keyword evidence="6" id="KW-0914">Notch signaling pathway</keyword>
<evidence type="ECO:0000256" key="2">
    <source>
        <dbReference type="ARBA" id="ARBA00007717"/>
    </source>
</evidence>
<evidence type="ECO:0000313" key="13">
    <source>
        <dbReference type="Proteomes" id="UP001445335"/>
    </source>
</evidence>
<evidence type="ECO:0000256" key="7">
    <source>
        <dbReference type="ARBA" id="ARBA00022989"/>
    </source>
</evidence>
<keyword evidence="5 10" id="KW-0732">Signal</keyword>
<dbReference type="InterPro" id="IPR041084">
    <property type="entry name" value="Ncstrn_small"/>
</dbReference>
<evidence type="ECO:0000256" key="6">
    <source>
        <dbReference type="ARBA" id="ARBA00022976"/>
    </source>
</evidence>
<evidence type="ECO:0000256" key="10">
    <source>
        <dbReference type="SAM" id="SignalP"/>
    </source>
</evidence>
<keyword evidence="13" id="KW-1185">Reference proteome</keyword>
<evidence type="ECO:0000259" key="11">
    <source>
        <dbReference type="Pfam" id="PF18266"/>
    </source>
</evidence>
<comment type="similarity">
    <text evidence="2">Belongs to the nicastrin family.</text>
</comment>
<evidence type="ECO:0000313" key="12">
    <source>
        <dbReference type="EMBL" id="KAK9832610.1"/>
    </source>
</evidence>
<keyword evidence="8" id="KW-0472">Membrane</keyword>
<evidence type="ECO:0000256" key="9">
    <source>
        <dbReference type="ARBA" id="ARBA00023180"/>
    </source>
</evidence>
<dbReference type="SUPFAM" id="SSF53187">
    <property type="entry name" value="Zn-dependent exopeptidases"/>
    <property type="match status" value="1"/>
</dbReference>
<keyword evidence="4" id="KW-0812">Transmembrane</keyword>
<name>A0AAW1RGL6_9CHLO</name>
<accession>A0AAW1RGL6</accession>
<dbReference type="PANTHER" id="PTHR21092">
    <property type="entry name" value="NICASTRIN"/>
    <property type="match status" value="1"/>
</dbReference>
<feature type="domain" description="Nicastrin small lobe" evidence="11">
    <location>
        <begin position="94"/>
        <end position="165"/>
    </location>
</feature>
<dbReference type="InterPro" id="IPR008710">
    <property type="entry name" value="Nicastrin"/>
</dbReference>
<dbReference type="AlphaFoldDB" id="A0AAW1RGL6"/>
<dbReference type="Pfam" id="PF05450">
    <property type="entry name" value="Nicastrin"/>
    <property type="match status" value="1"/>
</dbReference>
<dbReference type="EMBL" id="JALJOU010000040">
    <property type="protein sequence ID" value="KAK9832610.1"/>
    <property type="molecule type" value="Genomic_DNA"/>
</dbReference>
<dbReference type="GO" id="GO:0016485">
    <property type="term" value="P:protein processing"/>
    <property type="evidence" value="ECO:0007669"/>
    <property type="project" value="InterPro"/>
</dbReference>
<comment type="caution">
    <text evidence="12">The sequence shown here is derived from an EMBL/GenBank/DDBJ whole genome shotgun (WGS) entry which is preliminary data.</text>
</comment>
<dbReference type="GO" id="GO:0007219">
    <property type="term" value="P:Notch signaling pathway"/>
    <property type="evidence" value="ECO:0007669"/>
    <property type="project" value="UniProtKB-KW"/>
</dbReference>
<gene>
    <name evidence="12" type="ORF">WJX81_003488</name>
</gene>
<dbReference type="Gene3D" id="3.40.630.10">
    <property type="entry name" value="Zn peptidases"/>
    <property type="match status" value="1"/>
</dbReference>
<evidence type="ECO:0000256" key="4">
    <source>
        <dbReference type="ARBA" id="ARBA00022692"/>
    </source>
</evidence>